<evidence type="ECO:0000256" key="1">
    <source>
        <dbReference type="SAM" id="MobiDB-lite"/>
    </source>
</evidence>
<name>A0A8R1IS72_CAEJA</name>
<proteinExistence type="predicted"/>
<evidence type="ECO:0000313" key="3">
    <source>
        <dbReference type="Proteomes" id="UP000005237"/>
    </source>
</evidence>
<evidence type="ECO:0000313" key="2">
    <source>
        <dbReference type="EnsemblMetazoa" id="CJA35900.1"/>
    </source>
</evidence>
<feature type="region of interest" description="Disordered" evidence="1">
    <location>
        <begin position="1"/>
        <end position="20"/>
    </location>
</feature>
<reference evidence="3" key="1">
    <citation type="submission" date="2010-08" db="EMBL/GenBank/DDBJ databases">
        <authorList>
            <consortium name="Caenorhabditis japonica Sequencing Consortium"/>
            <person name="Wilson R.K."/>
        </authorList>
    </citation>
    <scope>NUCLEOTIDE SEQUENCE [LARGE SCALE GENOMIC DNA]</scope>
    <source>
        <strain evidence="3">DF5081</strain>
    </source>
</reference>
<sequence length="74" mass="8403">MPHQDNYRDHTPRYGRFSDAHPRRGLFIGFMLLAVLRRFGTHTRSGVHCDCPRTRSPTPGRLLGLVGSGRLSDQ</sequence>
<dbReference type="EnsemblMetazoa" id="CJA35900.1">
    <property type="protein sequence ID" value="CJA35900.1"/>
    <property type="gene ID" value="WBGene00211747"/>
</dbReference>
<organism evidence="2 3">
    <name type="scientific">Caenorhabditis japonica</name>
    <dbReference type="NCBI Taxonomy" id="281687"/>
    <lineage>
        <taxon>Eukaryota</taxon>
        <taxon>Metazoa</taxon>
        <taxon>Ecdysozoa</taxon>
        <taxon>Nematoda</taxon>
        <taxon>Chromadorea</taxon>
        <taxon>Rhabditida</taxon>
        <taxon>Rhabditina</taxon>
        <taxon>Rhabditomorpha</taxon>
        <taxon>Rhabditoidea</taxon>
        <taxon>Rhabditidae</taxon>
        <taxon>Peloderinae</taxon>
        <taxon>Caenorhabditis</taxon>
    </lineage>
</organism>
<dbReference type="Proteomes" id="UP000005237">
    <property type="component" value="Unassembled WGS sequence"/>
</dbReference>
<dbReference type="AlphaFoldDB" id="A0A8R1IS72"/>
<protein>
    <submittedName>
        <fullName evidence="2">Uncharacterized protein</fullName>
    </submittedName>
</protein>
<keyword evidence="3" id="KW-1185">Reference proteome</keyword>
<accession>A0A8R1IS72</accession>
<feature type="region of interest" description="Disordered" evidence="1">
    <location>
        <begin position="50"/>
        <end position="74"/>
    </location>
</feature>
<reference evidence="2" key="2">
    <citation type="submission" date="2022-06" db="UniProtKB">
        <authorList>
            <consortium name="EnsemblMetazoa"/>
        </authorList>
    </citation>
    <scope>IDENTIFICATION</scope>
    <source>
        <strain evidence="2">DF5081</strain>
    </source>
</reference>
<feature type="compositionally biased region" description="Low complexity" evidence="1">
    <location>
        <begin position="60"/>
        <end position="74"/>
    </location>
</feature>